<proteinExistence type="predicted"/>
<feature type="chain" id="PRO_5040724321" evidence="2">
    <location>
        <begin position="21"/>
        <end position="132"/>
    </location>
</feature>
<accession>A0A9X3HX93</accession>
<feature type="signal peptide" evidence="2">
    <location>
        <begin position="1"/>
        <end position="20"/>
    </location>
</feature>
<dbReference type="RefSeq" id="WP_265675771.1">
    <property type="nucleotide sequence ID" value="NZ_JAKRRY010000020.1"/>
</dbReference>
<dbReference type="InterPro" id="IPR036700">
    <property type="entry name" value="BOBF_sf"/>
</dbReference>
<organism evidence="3 4">
    <name type="scientific">Vibrio qingdaonensis</name>
    <dbReference type="NCBI Taxonomy" id="2829491"/>
    <lineage>
        <taxon>Bacteria</taxon>
        <taxon>Pseudomonadati</taxon>
        <taxon>Pseudomonadota</taxon>
        <taxon>Gammaproteobacteria</taxon>
        <taxon>Vibrionales</taxon>
        <taxon>Vibrionaceae</taxon>
        <taxon>Vibrio</taxon>
    </lineage>
</organism>
<evidence type="ECO:0000313" key="4">
    <source>
        <dbReference type="Proteomes" id="UP001155587"/>
    </source>
</evidence>
<gene>
    <name evidence="3" type="ORF">MD535_14640</name>
</gene>
<dbReference type="Pfam" id="PF04076">
    <property type="entry name" value="BOF"/>
    <property type="match status" value="1"/>
</dbReference>
<protein>
    <submittedName>
        <fullName evidence="3">NirD/YgiW/YdeI family stress tolerance protein</fullName>
    </submittedName>
</protein>
<dbReference type="PANTHER" id="PTHR36571">
    <property type="entry name" value="PROTEIN YGIW"/>
    <property type="match status" value="1"/>
</dbReference>
<dbReference type="AlphaFoldDB" id="A0A9X3HX93"/>
<dbReference type="InterPro" id="IPR005220">
    <property type="entry name" value="CarO-like"/>
</dbReference>
<keyword evidence="4" id="KW-1185">Reference proteome</keyword>
<sequence length="132" mass="14108">MKKTSLVLISSLLLSASVLASEGAINKEAMQTTTGGFQGPTDNDTLSTVEEVMNAGWLTDGNKVTLVGHIVKSMGNDVYTFQDSTGQMPIEIEADEWGGQTVTPKDKVKIFGEIEKNDSDVAVEADSVQILK</sequence>
<dbReference type="PANTHER" id="PTHR36571:SF1">
    <property type="entry name" value="PROTEIN YGIW"/>
    <property type="match status" value="1"/>
</dbReference>
<dbReference type="NCBIfam" id="NF033674">
    <property type="entry name" value="stress_OB_fold"/>
    <property type="match status" value="1"/>
</dbReference>
<comment type="caution">
    <text evidence="3">The sequence shown here is derived from an EMBL/GenBank/DDBJ whole genome shotgun (WGS) entry which is preliminary data.</text>
</comment>
<evidence type="ECO:0000313" key="3">
    <source>
        <dbReference type="EMBL" id="MCW8347241.1"/>
    </source>
</evidence>
<dbReference type="SUPFAM" id="SSF101756">
    <property type="entry name" value="Hypothetical protein YgiW"/>
    <property type="match status" value="1"/>
</dbReference>
<evidence type="ECO:0000256" key="2">
    <source>
        <dbReference type="SAM" id="SignalP"/>
    </source>
</evidence>
<keyword evidence="1 2" id="KW-0732">Signal</keyword>
<dbReference type="Proteomes" id="UP001155587">
    <property type="component" value="Unassembled WGS sequence"/>
</dbReference>
<reference evidence="3" key="1">
    <citation type="submission" date="2022-02" db="EMBL/GenBank/DDBJ databases">
        <title>Vibrio sp. nov, a new bacterium isolated from seawater.</title>
        <authorList>
            <person name="Yuan Y."/>
        </authorList>
    </citation>
    <scope>NUCLEOTIDE SEQUENCE</scope>
    <source>
        <strain evidence="3">ZSDZ65</strain>
    </source>
</reference>
<dbReference type="Gene3D" id="2.40.50.200">
    <property type="entry name" value="Bacterial OB-fold"/>
    <property type="match status" value="1"/>
</dbReference>
<evidence type="ECO:0000256" key="1">
    <source>
        <dbReference type="ARBA" id="ARBA00022729"/>
    </source>
</evidence>
<name>A0A9X3HX93_9VIBR</name>
<dbReference type="EMBL" id="JAKRRY010000020">
    <property type="protein sequence ID" value="MCW8347241.1"/>
    <property type="molecule type" value="Genomic_DNA"/>
</dbReference>